<evidence type="ECO:0000256" key="1">
    <source>
        <dbReference type="ARBA" id="ARBA00022490"/>
    </source>
</evidence>
<dbReference type="GO" id="GO:0006364">
    <property type="term" value="P:rRNA processing"/>
    <property type="evidence" value="ECO:0007669"/>
    <property type="project" value="UniProtKB-UniRule"/>
</dbReference>
<proteinExistence type="inferred from homology"/>
<dbReference type="Gene3D" id="2.30.30.240">
    <property type="entry name" value="PRC-barrel domain"/>
    <property type="match status" value="1"/>
</dbReference>
<dbReference type="InterPro" id="IPR036976">
    <property type="entry name" value="RimM_N_sf"/>
</dbReference>
<comment type="function">
    <text evidence="5">An accessory protein needed during the final step in the assembly of 30S ribosomal subunit, possibly for assembly of the head region. Essential for efficient processing of 16S rRNA. May be needed both before and after RbfA during the maturation of 16S rRNA. It has affinity for free ribosomal 30S subunits but not for 70S ribosomes.</text>
</comment>
<dbReference type="SUPFAM" id="SSF50346">
    <property type="entry name" value="PRC-barrel domain"/>
    <property type="match status" value="1"/>
</dbReference>
<comment type="domain">
    <text evidence="5">The PRC barrel domain binds ribosomal protein uS19.</text>
</comment>
<gene>
    <name evidence="5" type="primary">rimM</name>
    <name evidence="8" type="ORF">C0081_15400</name>
</gene>
<feature type="domain" description="RimM N-terminal" evidence="6">
    <location>
        <begin position="13"/>
        <end position="93"/>
    </location>
</feature>
<sequence>MSQNTPAPEDKICIAQIGAAHGIRGEVRIKLFSDDPASLTQYGPLQTADGSQRFKITSARASKTIYVCRIKGVSDRNDVEALNGTLLYVDRDQLPELEEEEFYHSDLIGLEARLDTGDALGSIVAVHDFGAGELLDIAPKRGKGFYVPFTREAVPIIDLTGGFVTVVPPEGLLEDADEGERALEGEAVDFAQSPQLLDGLEKG</sequence>
<keyword evidence="1 5" id="KW-0963">Cytoplasm</keyword>
<keyword evidence="9" id="KW-1185">Reference proteome</keyword>
<reference evidence="8 9" key="1">
    <citation type="submission" date="2018-01" db="EMBL/GenBank/DDBJ databases">
        <title>The draft genome sequence of Cohaesibacter sp. H1304.</title>
        <authorList>
            <person name="Wang N.-N."/>
            <person name="Du Z.-J."/>
        </authorList>
    </citation>
    <scope>NUCLEOTIDE SEQUENCE [LARGE SCALE GENOMIC DNA]</scope>
    <source>
        <strain evidence="8 9">H1304</strain>
    </source>
</reference>
<dbReference type="EMBL" id="PKUQ01000031">
    <property type="protein sequence ID" value="PLW76492.1"/>
    <property type="molecule type" value="Genomic_DNA"/>
</dbReference>
<dbReference type="NCBIfam" id="TIGR02273">
    <property type="entry name" value="16S_RimM"/>
    <property type="match status" value="1"/>
</dbReference>
<evidence type="ECO:0000256" key="3">
    <source>
        <dbReference type="ARBA" id="ARBA00022552"/>
    </source>
</evidence>
<dbReference type="InterPro" id="IPR056792">
    <property type="entry name" value="PRC_RimM"/>
</dbReference>
<dbReference type="InterPro" id="IPR009000">
    <property type="entry name" value="Transl_B-barrel_sf"/>
</dbReference>
<evidence type="ECO:0000313" key="9">
    <source>
        <dbReference type="Proteomes" id="UP000234881"/>
    </source>
</evidence>
<organism evidence="8 9">
    <name type="scientific">Cohaesibacter celericrescens</name>
    <dbReference type="NCBI Taxonomy" id="2067669"/>
    <lineage>
        <taxon>Bacteria</taxon>
        <taxon>Pseudomonadati</taxon>
        <taxon>Pseudomonadota</taxon>
        <taxon>Alphaproteobacteria</taxon>
        <taxon>Hyphomicrobiales</taxon>
        <taxon>Cohaesibacteraceae</taxon>
    </lineage>
</organism>
<dbReference type="GO" id="GO:0042274">
    <property type="term" value="P:ribosomal small subunit biogenesis"/>
    <property type="evidence" value="ECO:0007669"/>
    <property type="project" value="UniProtKB-UniRule"/>
</dbReference>
<dbReference type="PANTHER" id="PTHR33692:SF1">
    <property type="entry name" value="RIBOSOME MATURATION FACTOR RIMM"/>
    <property type="match status" value="1"/>
</dbReference>
<evidence type="ECO:0000256" key="2">
    <source>
        <dbReference type="ARBA" id="ARBA00022517"/>
    </source>
</evidence>
<dbReference type="Gene3D" id="2.40.30.60">
    <property type="entry name" value="RimM"/>
    <property type="match status" value="1"/>
</dbReference>
<keyword evidence="2 5" id="KW-0690">Ribosome biogenesis</keyword>
<comment type="subcellular location">
    <subcellularLocation>
        <location evidence="5">Cytoplasm</location>
    </subcellularLocation>
</comment>
<dbReference type="AlphaFoldDB" id="A0A2N5XPQ3"/>
<dbReference type="Pfam" id="PF01782">
    <property type="entry name" value="RimM"/>
    <property type="match status" value="1"/>
</dbReference>
<comment type="similarity">
    <text evidence="5">Belongs to the RimM family.</text>
</comment>
<dbReference type="InterPro" id="IPR011961">
    <property type="entry name" value="RimM"/>
</dbReference>
<keyword evidence="3 5" id="KW-0698">rRNA processing</keyword>
<dbReference type="Proteomes" id="UP000234881">
    <property type="component" value="Unassembled WGS sequence"/>
</dbReference>
<dbReference type="GO" id="GO:0005737">
    <property type="term" value="C:cytoplasm"/>
    <property type="evidence" value="ECO:0007669"/>
    <property type="project" value="UniProtKB-SubCell"/>
</dbReference>
<evidence type="ECO:0000313" key="8">
    <source>
        <dbReference type="EMBL" id="PLW76492.1"/>
    </source>
</evidence>
<dbReference type="InterPro" id="IPR002676">
    <property type="entry name" value="RimM_N"/>
</dbReference>
<comment type="caution">
    <text evidence="8">The sequence shown here is derived from an EMBL/GenBank/DDBJ whole genome shotgun (WGS) entry which is preliminary data.</text>
</comment>
<keyword evidence="4 5" id="KW-0143">Chaperone</keyword>
<dbReference type="RefSeq" id="WP_101534927.1">
    <property type="nucleotide sequence ID" value="NZ_PKUQ01000031.1"/>
</dbReference>
<dbReference type="GO" id="GO:0005840">
    <property type="term" value="C:ribosome"/>
    <property type="evidence" value="ECO:0007669"/>
    <property type="project" value="InterPro"/>
</dbReference>
<evidence type="ECO:0000259" key="6">
    <source>
        <dbReference type="Pfam" id="PF01782"/>
    </source>
</evidence>
<dbReference type="InterPro" id="IPR011033">
    <property type="entry name" value="PRC_barrel-like_sf"/>
</dbReference>
<dbReference type="HAMAP" id="MF_00014">
    <property type="entry name" value="Ribosome_mat_RimM"/>
    <property type="match status" value="1"/>
</dbReference>
<dbReference type="SUPFAM" id="SSF50447">
    <property type="entry name" value="Translation proteins"/>
    <property type="match status" value="1"/>
</dbReference>
<dbReference type="OrthoDB" id="9788191at2"/>
<evidence type="ECO:0000256" key="4">
    <source>
        <dbReference type="ARBA" id="ARBA00023186"/>
    </source>
</evidence>
<evidence type="ECO:0000259" key="7">
    <source>
        <dbReference type="Pfam" id="PF24986"/>
    </source>
</evidence>
<evidence type="ECO:0000256" key="5">
    <source>
        <dbReference type="HAMAP-Rule" id="MF_00014"/>
    </source>
</evidence>
<accession>A0A2N5XPQ3</accession>
<dbReference type="Pfam" id="PF24986">
    <property type="entry name" value="PRC_RimM"/>
    <property type="match status" value="1"/>
</dbReference>
<name>A0A2N5XPQ3_9HYPH</name>
<protein>
    <recommendedName>
        <fullName evidence="5">Ribosome maturation factor RimM</fullName>
    </recommendedName>
</protein>
<dbReference type="GO" id="GO:0043022">
    <property type="term" value="F:ribosome binding"/>
    <property type="evidence" value="ECO:0007669"/>
    <property type="project" value="InterPro"/>
</dbReference>
<feature type="domain" description="Ribosome maturation factor RimM PRC barrel" evidence="7">
    <location>
        <begin position="105"/>
        <end position="172"/>
    </location>
</feature>
<dbReference type="PANTHER" id="PTHR33692">
    <property type="entry name" value="RIBOSOME MATURATION FACTOR RIMM"/>
    <property type="match status" value="1"/>
</dbReference>
<comment type="subunit">
    <text evidence="5">Binds ribosomal protein uS19.</text>
</comment>